<evidence type="ECO:0000256" key="6">
    <source>
        <dbReference type="ARBA" id="ARBA00023065"/>
    </source>
</evidence>
<dbReference type="GO" id="GO:0009279">
    <property type="term" value="C:cell outer membrane"/>
    <property type="evidence" value="ECO:0007669"/>
    <property type="project" value="UniProtKB-SubCell"/>
</dbReference>
<keyword evidence="2" id="KW-0813">Transport</keyword>
<evidence type="ECO:0000259" key="11">
    <source>
        <dbReference type="Pfam" id="PF00593"/>
    </source>
</evidence>
<accession>A0A160TI98</accession>
<feature type="domain" description="TonB-dependent receptor plug" evidence="12">
    <location>
        <begin position="76"/>
        <end position="182"/>
    </location>
</feature>
<keyword evidence="6" id="KW-0406">Ion transport</keyword>
<evidence type="ECO:0000256" key="4">
    <source>
        <dbReference type="ARBA" id="ARBA00022692"/>
    </source>
</evidence>
<sequence length="800" mass="86564">MRIKKVRFIALAATAFTALVAAPAWAEDPRPDPASGDHAAKDPAANDTAIDDPATEPQSRDNAEILVTARRREERLQDVPVAITAVSGNALAEQHLYRVADFAAKLPNFAAVQQNTRVSGLYVRGLGGNANNDGAESGVGLIVDNVFFTHVGFSWLDFVDLDHIELVRGPQGTLLGKNTTIGALIVTTKRPSFDRELNLEAGYGNQNRFQVRANATGPLIGDTLAYRATFYVDRSDGWAKNAYDGQKYLDVNRWAARGQLLFQSGAVTSRLIAEHYETDEYNNYYPSFADATTFANGTVRTAAWQNKLQSIFGYTPSYKGSQNANLNTQDRISSKVNGASNELTIDLGGPTLTAVTAWRQLRFRPKNDSDGTPFSILRAGYDVDVDQYSQEIRLASRTGGALDWQAGGYFLREDLVSNNRSIFQSDSTRYFLTGALPPAALSPAILDGVEYDQYGKLQVTSGAAFGQATWHLTDRLALTGGVRFTRETKKASNTPTVFGGAPLPAQLAPARTAIINAFGGLIGVAGRRTTDSWSWLINPSFKLSDNVLLYASVSYGEKSGAANLGATGDKPLIIDPEKSTDYEAGIKTTLAGGRATLNLNFYWNDIRDFQATQIDPTKLTLGNFLGNAARVRLRGVELEASARLGSGFSLSANGSYNDATFRSYKNAPVPIEFTYPGGPTSIDLSGTRVPGSSKWAGQVSLDYDAPVSENYNLIGYANQTYRSETNLLAASAYGYQQGYGVTNAGIGIRTSDSRYSLQIWGRNLFDKRYGVGIGPATAVSPFVRVLGDPRTFGATARARF</sequence>
<feature type="domain" description="TonB-dependent receptor-like beta-barrel" evidence="11">
    <location>
        <begin position="282"/>
        <end position="764"/>
    </location>
</feature>
<reference evidence="13" key="1">
    <citation type="submission" date="2015-10" db="EMBL/GenBank/DDBJ databases">
        <authorList>
            <person name="Gilbert D.G."/>
        </authorList>
    </citation>
    <scope>NUCLEOTIDE SEQUENCE</scope>
</reference>
<dbReference type="PANTHER" id="PTHR32552">
    <property type="entry name" value="FERRICHROME IRON RECEPTOR-RELATED"/>
    <property type="match status" value="1"/>
</dbReference>
<name>A0A160TI98_9ZZZZ</name>
<dbReference type="InterPro" id="IPR000531">
    <property type="entry name" value="Beta-barrel_TonB"/>
</dbReference>
<evidence type="ECO:0000256" key="5">
    <source>
        <dbReference type="ARBA" id="ARBA00023004"/>
    </source>
</evidence>
<evidence type="ECO:0000256" key="7">
    <source>
        <dbReference type="ARBA" id="ARBA00023077"/>
    </source>
</evidence>
<dbReference type="SUPFAM" id="SSF56935">
    <property type="entry name" value="Porins"/>
    <property type="match status" value="1"/>
</dbReference>
<keyword evidence="13" id="KW-0675">Receptor</keyword>
<evidence type="ECO:0000256" key="3">
    <source>
        <dbReference type="ARBA" id="ARBA00022496"/>
    </source>
</evidence>
<evidence type="ECO:0000256" key="2">
    <source>
        <dbReference type="ARBA" id="ARBA00022448"/>
    </source>
</evidence>
<comment type="subcellular location">
    <subcellularLocation>
        <location evidence="1">Cell outer membrane</location>
        <topology evidence="1">Multi-pass membrane protein</topology>
    </subcellularLocation>
</comment>
<keyword evidence="5" id="KW-0408">Iron</keyword>
<evidence type="ECO:0000313" key="13">
    <source>
        <dbReference type="EMBL" id="CUS43858.1"/>
    </source>
</evidence>
<dbReference type="PROSITE" id="PS52016">
    <property type="entry name" value="TONB_DEPENDENT_REC_3"/>
    <property type="match status" value="1"/>
</dbReference>
<dbReference type="GO" id="GO:0006826">
    <property type="term" value="P:iron ion transport"/>
    <property type="evidence" value="ECO:0007669"/>
    <property type="project" value="UniProtKB-KW"/>
</dbReference>
<dbReference type="PANTHER" id="PTHR32552:SF81">
    <property type="entry name" value="TONB-DEPENDENT OUTER MEMBRANE RECEPTOR"/>
    <property type="match status" value="1"/>
</dbReference>
<dbReference type="Pfam" id="PF07715">
    <property type="entry name" value="Plug"/>
    <property type="match status" value="1"/>
</dbReference>
<evidence type="ECO:0000256" key="10">
    <source>
        <dbReference type="SAM" id="MobiDB-lite"/>
    </source>
</evidence>
<dbReference type="Gene3D" id="2.40.170.20">
    <property type="entry name" value="TonB-dependent receptor, beta-barrel domain"/>
    <property type="match status" value="1"/>
</dbReference>
<gene>
    <name evidence="13" type="ORF">MGWOODY_Smn3405</name>
</gene>
<organism evidence="13">
    <name type="scientific">hydrothermal vent metagenome</name>
    <dbReference type="NCBI Taxonomy" id="652676"/>
    <lineage>
        <taxon>unclassified sequences</taxon>
        <taxon>metagenomes</taxon>
        <taxon>ecological metagenomes</taxon>
    </lineage>
</organism>
<protein>
    <submittedName>
        <fullName evidence="13">Outer membrane receptor proteins, mostly Fe transport</fullName>
    </submittedName>
</protein>
<proteinExistence type="predicted"/>
<evidence type="ECO:0000259" key="12">
    <source>
        <dbReference type="Pfam" id="PF07715"/>
    </source>
</evidence>
<dbReference type="AlphaFoldDB" id="A0A160TI98"/>
<feature type="region of interest" description="Disordered" evidence="10">
    <location>
        <begin position="27"/>
        <end position="62"/>
    </location>
</feature>
<evidence type="ECO:0000256" key="1">
    <source>
        <dbReference type="ARBA" id="ARBA00004571"/>
    </source>
</evidence>
<keyword evidence="7" id="KW-0798">TonB box</keyword>
<dbReference type="InterPro" id="IPR036942">
    <property type="entry name" value="Beta-barrel_TonB_sf"/>
</dbReference>
<keyword evidence="9" id="KW-0998">Cell outer membrane</keyword>
<evidence type="ECO:0000256" key="9">
    <source>
        <dbReference type="ARBA" id="ARBA00023237"/>
    </source>
</evidence>
<keyword evidence="8" id="KW-0472">Membrane</keyword>
<dbReference type="Pfam" id="PF00593">
    <property type="entry name" value="TonB_dep_Rec_b-barrel"/>
    <property type="match status" value="1"/>
</dbReference>
<keyword evidence="4" id="KW-0812">Transmembrane</keyword>
<evidence type="ECO:0000256" key="8">
    <source>
        <dbReference type="ARBA" id="ARBA00023136"/>
    </source>
</evidence>
<dbReference type="InterPro" id="IPR039426">
    <property type="entry name" value="TonB-dep_rcpt-like"/>
</dbReference>
<dbReference type="EMBL" id="CZQE01000092">
    <property type="protein sequence ID" value="CUS43858.1"/>
    <property type="molecule type" value="Genomic_DNA"/>
</dbReference>
<dbReference type="InterPro" id="IPR012910">
    <property type="entry name" value="Plug_dom"/>
</dbReference>
<keyword evidence="3" id="KW-0410">Iron transport</keyword>